<reference evidence="1 2" key="1">
    <citation type="journal article" date="2020" name="Phytopathology">
        <title>Genome Sequence Resources of Colletotrichum truncatum, C. plurivorum, C. musicola, and C. sojae: Four Species Pathogenic to Soybean (Glycine max).</title>
        <authorList>
            <person name="Rogerio F."/>
            <person name="Boufleur T.R."/>
            <person name="Ciampi-Guillardi M."/>
            <person name="Sukno S.A."/>
            <person name="Thon M.R."/>
            <person name="Massola Junior N.S."/>
            <person name="Baroncelli R."/>
        </authorList>
    </citation>
    <scope>NUCLEOTIDE SEQUENCE [LARGE SCALE GENOMIC DNA]</scope>
    <source>
        <strain evidence="1 2">CMES1059</strain>
    </source>
</reference>
<protein>
    <submittedName>
        <fullName evidence="1">Cellular morphogenesis regulator</fullName>
    </submittedName>
</protein>
<keyword evidence="2" id="KW-1185">Reference proteome</keyword>
<dbReference type="Proteomes" id="UP000805649">
    <property type="component" value="Unassembled WGS sequence"/>
</dbReference>
<comment type="caution">
    <text evidence="1">The sequence shown here is derived from an EMBL/GenBank/DDBJ whole genome shotgun (WGS) entry which is preliminary data.</text>
</comment>
<name>A0ACC3Z4U0_COLTU</name>
<proteinExistence type="predicted"/>
<dbReference type="EMBL" id="VUJX02000003">
    <property type="protein sequence ID" value="KAL0939113.1"/>
    <property type="molecule type" value="Genomic_DNA"/>
</dbReference>
<sequence length="1878" mass="208065">MALEPGSGRRSVSPESSGRTSPLPRQWRNQLGTEEAPSKDKNYRKYASGVERALTLFETALQEWADYISFLNRLLKALQARHPSTTTVPSKSTVAKRLSQCLNPSLPSGVHQKALEVYNYIFSTIGTDGLSQDLPLYLPGLASTLSFASLSVRTPFLDLLEHHFLDLDPRSLRPAMKSIVLALLPGLEDETSEDFDRTLRLMESFKKSIRPPGSEDLEGPHSTGDDFFWQCFFLASITGSSRRAGALAYLVRNLPKLGEPIVQGKVVKNGVQVEEQSTQLAQMVTSPEPGLLLRSFAAGLADEQLLIQRGFLDLLVTHLPLHSKVLQTSVKAGDLELLLRAAAGVVIRRDMSLNRRLWAWFLGPEPAPTESESGMDSPSSTDPHHSYLASKTSYFEDHGLRPLTRALLSMIHTDRDSSPAERARPYRICLSLMDRWEIGGLVVPELFLPIVNSVRQYRNQSPAKADFNEVFRSASVFFDGVESGLIYGEIVSLLAQAIGPGNLPDKERLDKLDLVNFILANFNVREEEMITIHAPLTALSILSMLEDTRERQKPSNASPRGSGKIIEGALGISLILLDLVPDRALPPANEKSKRTIESGVLANISAVELLKKIKSFYVDEQGNLDANIPLAPIEVGELLLRKSGQLVCDGLKSSDADSNLGAKGRILTSLLLKAPSSYQLDATYLLKCLHERLEHTGKLSFLSFNSILYLSAHLYSAERIELTDLSGLVTPLVQHAWEFLSASEPKYHVETVRALWQLQTALTVQNRDIEAALASLIIKNDVQGSFASRPADAGRRFSVLWSHTLQDSHSDRRGSKTPMIEKPPQLRLAGSENYDAMLTRPLFLMLDALLDERTQLFMTVKGWLNSLIGIDKLFLIFVRKFSALPFLRASNDAGSAAASTGSTTFTANDDLDLCLYYLRTLSNVLRWAPDIIWDVLASTSLTVDSEHPEIAHMIGHEGEISMQEIFIHVCLRCIAGNNEPEENIRVRSAQLHRYALTVMHQILLNPYAEPLASLHLENVLIERLLQSLSGTDPYVQVLLLDVVFDALKLRDIIIADIPPSPTSERRTMSLDPSKSIRVSTQSESKPTAPPPNLLKSLQAGLSSPSSRSVLDSWVSFLTECLPFYSDTIFQVLIPLVETLCRQISNTFQDLQSMFRDNGGSRQDAWNAPESTLISLLNALEQVLARGHERLLVEEARTQVVKGPDQQPGFFGNMVSGVFNSDAPQTRSATANDRLTVHLAFQDAVRICFTIWSWGQGNDANEQDTTSVASFNYTSLRMRNRARRLLEHLFAAETLECLETVIDIWRSSINITTPVPQSEVFNLLPALDGSRPKHTVPAIFNAIYSRTNPAALDASRKSTLTTSLQDIDLVTFLVEYARTLEDDAMDEIWLDCMAFLRDLLTNPFPHRQTLPSLLEFAAVLGEKVDNTNFGEQRKMRRELGDLFLRLLTAIFTTKPMTFADTSPSYEKAEKNRDGIRRTATIALVSVLDRAEDVVAILASIVPNLPKILVETDRVLSAAGTISTNVIGPAFRAKAFPETVSKNTLDLLQELSRLPNNQKSWKKDVSDAFNDARFFSSSIDLVRSDWLPLLRQWTVSDKERMPELLSRMSPPTTAGIVFGVGATSARLEADRKTQLNLRRTATLVLASNEDAYVTELPLILDKVVELLAATATSSPSSTTRAEIYMLVRALVLKTSAVHLAMIWPVINAELHAAIASVVAPDHSTASDTYNNLSILQACKLLDLLICVAPDDFQLHEWLFVTDTIDAVYRSTNYQPVALVDELSEELGAMGVSSSLQSTPAAHLAASSSHRRPLLGHGGINDEISIDRKDELVGKILRPFFGQLSIFAFESTYAMASLDREFCVHGLLKDLFDERSVVKAL</sequence>
<organism evidence="1 2">
    <name type="scientific">Colletotrichum truncatum</name>
    <name type="common">Anthracnose fungus</name>
    <name type="synonym">Colletotrichum capsici</name>
    <dbReference type="NCBI Taxonomy" id="5467"/>
    <lineage>
        <taxon>Eukaryota</taxon>
        <taxon>Fungi</taxon>
        <taxon>Dikarya</taxon>
        <taxon>Ascomycota</taxon>
        <taxon>Pezizomycotina</taxon>
        <taxon>Sordariomycetes</taxon>
        <taxon>Hypocreomycetidae</taxon>
        <taxon>Glomerellales</taxon>
        <taxon>Glomerellaceae</taxon>
        <taxon>Colletotrichum</taxon>
        <taxon>Colletotrichum truncatum species complex</taxon>
    </lineage>
</organism>
<accession>A0ACC3Z4U0</accession>
<gene>
    <name evidence="1" type="ORF">CTRU02_205723</name>
</gene>
<evidence type="ECO:0000313" key="1">
    <source>
        <dbReference type="EMBL" id="KAL0939113.1"/>
    </source>
</evidence>
<evidence type="ECO:0000313" key="2">
    <source>
        <dbReference type="Proteomes" id="UP000805649"/>
    </source>
</evidence>